<comment type="caution">
    <text evidence="1">The sequence shown here is derived from an EMBL/GenBank/DDBJ whole genome shotgun (WGS) entry which is preliminary data.</text>
</comment>
<protein>
    <submittedName>
        <fullName evidence="1">Uncharacterized protein</fullName>
    </submittedName>
</protein>
<evidence type="ECO:0000313" key="1">
    <source>
        <dbReference type="EMBL" id="KAH0926113.1"/>
    </source>
</evidence>
<evidence type="ECO:0000313" key="2">
    <source>
        <dbReference type="Proteomes" id="UP000824890"/>
    </source>
</evidence>
<reference evidence="1 2" key="1">
    <citation type="submission" date="2021-05" db="EMBL/GenBank/DDBJ databases">
        <title>Genome Assembly of Synthetic Allotetraploid Brassica napus Reveals Homoeologous Exchanges between Subgenomes.</title>
        <authorList>
            <person name="Davis J.T."/>
        </authorList>
    </citation>
    <scope>NUCLEOTIDE SEQUENCE [LARGE SCALE GENOMIC DNA]</scope>
    <source>
        <strain evidence="2">cv. Da-Ae</strain>
        <tissue evidence="1">Seedling</tissue>
    </source>
</reference>
<keyword evidence="2" id="KW-1185">Reference proteome</keyword>
<proteinExistence type="predicted"/>
<sequence>MHACNSSSRGDKVINDFSMSSILPCKLYTQCLLPCSTAERC</sequence>
<name>A0ABQ8D9S5_BRANA</name>
<accession>A0ABQ8D9S5</accession>
<gene>
    <name evidence="1" type="ORF">HID58_018369</name>
</gene>
<dbReference type="EMBL" id="JAGKQM010000005">
    <property type="protein sequence ID" value="KAH0926113.1"/>
    <property type="molecule type" value="Genomic_DNA"/>
</dbReference>
<dbReference type="Proteomes" id="UP000824890">
    <property type="component" value="Unassembled WGS sequence"/>
</dbReference>
<organism evidence="1 2">
    <name type="scientific">Brassica napus</name>
    <name type="common">Rape</name>
    <dbReference type="NCBI Taxonomy" id="3708"/>
    <lineage>
        <taxon>Eukaryota</taxon>
        <taxon>Viridiplantae</taxon>
        <taxon>Streptophyta</taxon>
        <taxon>Embryophyta</taxon>
        <taxon>Tracheophyta</taxon>
        <taxon>Spermatophyta</taxon>
        <taxon>Magnoliopsida</taxon>
        <taxon>eudicotyledons</taxon>
        <taxon>Gunneridae</taxon>
        <taxon>Pentapetalae</taxon>
        <taxon>rosids</taxon>
        <taxon>malvids</taxon>
        <taxon>Brassicales</taxon>
        <taxon>Brassicaceae</taxon>
        <taxon>Brassiceae</taxon>
        <taxon>Brassica</taxon>
    </lineage>
</organism>